<accession>A0ABR4ACT1</accession>
<dbReference type="PROSITE" id="PS00678">
    <property type="entry name" value="WD_REPEATS_1"/>
    <property type="match status" value="1"/>
</dbReference>
<reference evidence="5 6" key="1">
    <citation type="submission" date="2024-09" db="EMBL/GenBank/DDBJ databases">
        <title>Rethinking Asexuality: The Enigmatic Case of Functional Sexual Genes in Lepraria (Stereocaulaceae).</title>
        <authorList>
            <person name="Doellman M."/>
            <person name="Sun Y."/>
            <person name="Barcenas-Pena A."/>
            <person name="Lumbsch H.T."/>
            <person name="Grewe F."/>
        </authorList>
    </citation>
    <scope>NUCLEOTIDE SEQUENCE [LARGE SCALE GENOMIC DNA]</scope>
    <source>
        <strain evidence="5 6">Mercado 3170</strain>
    </source>
</reference>
<evidence type="ECO:0000313" key="6">
    <source>
        <dbReference type="Proteomes" id="UP001590950"/>
    </source>
</evidence>
<dbReference type="SMART" id="SM00320">
    <property type="entry name" value="WD40"/>
    <property type="match status" value="6"/>
</dbReference>
<dbReference type="EMBL" id="JBEFKJ010000013">
    <property type="protein sequence ID" value="KAL2042661.1"/>
    <property type="molecule type" value="Genomic_DNA"/>
</dbReference>
<proteinExistence type="predicted"/>
<comment type="caution">
    <text evidence="5">The sequence shown here is derived from an EMBL/GenBank/DDBJ whole genome shotgun (WGS) entry which is preliminary data.</text>
</comment>
<feature type="compositionally biased region" description="Polar residues" evidence="4">
    <location>
        <begin position="1031"/>
        <end position="1044"/>
    </location>
</feature>
<keyword evidence="2" id="KW-0677">Repeat</keyword>
<sequence length="1044" mass="116672">MEEMEPSQGPNSAYDSPTFGKDGSFELDKPVGSASISPCGRDVVLASRQGLHIIDLDSPWAPPRHLSHHTPWEVADVQWSPFAARDYWVVSTSNQKALVWNLQLVNAKSSVEHVLHAHTRAITDINFSAHHPDILATCAVDSFVLCWDLRHPARPAMTFCDWFAGATQVKWNRQDSHVIASSHDKFLRIWDDRKGAYPLRSIEAHATKIYGVDWDRIETNKLVTCSLDKTIKFWDFNNEEDEPERDLHVSFPVWRARYTPFGFGILAMPQRGDYNLHLYDRRKDGSEDQEHKNTAVHKFGGHNDHVKEFLWRSRGSITENTDEREFQLVSWGTDRVLRLHQVDEDVLGTVGYEKGVKRNFNVTRKNAVYKTFREDPATTTEEDALTNPSEGSSKLGMRSALSVGMSKVSIPFVGGYETGGFMSPLFGLKSPARRDMDPITWMRGVKIGKRETSPDMHQSVSSIVSPSLRLDPTWDGFESLGEEITHVGDKFRKVKFDMIDVQRRYVIVSLSGPWGPSNDAVYLRTRIDFPVAYPDSATPSVSLEKVASISDGIVNQIDSDLAFITASFASRQRSSLEAILRYLLGEQTLEDSLLWLKKRESVDLDSTQDLNLSSSDEEDEVPGNYMDSQGDGMENSDPMVAVSNARYNVPLPKACGALWAGNGFLTCFFPSKPEKESSLLEMSLKTSDRSSRTRRTMFEGFGRLQNMASRQKRHASTLETIESGDSDSDESATSSSASSSSSGGIGLPQHHFMPSMAFRSDMHEGQPGVTLDGSQRSSNDSRVRKSSTSTANMFVSIHDFRDLLPAKQHLANDYIIGGGSLGSAQNQKVAKENGSLDLADVWSFVGLLLEDKVPLELTHHPQEEGSIVTVARRALSEYKDQDSAIDLSFDDLKGRTSTFIPASVKWGEHPFGRRWFVQSLFRYYEHLADVQMLAMLSCALSEPRKLRRSTGKDKHLSSPTSSAASLDALYWRWNFQSDYYPSEEVAKAQLQPASPMLSVHVDYQNIHSGPHSSTSSTGAPMSDRSIREQHTSIVLQASSRKPGT</sequence>
<evidence type="ECO:0000256" key="3">
    <source>
        <dbReference type="PROSITE-ProRule" id="PRU00221"/>
    </source>
</evidence>
<dbReference type="PROSITE" id="PS50082">
    <property type="entry name" value="WD_REPEATS_2"/>
    <property type="match status" value="2"/>
</dbReference>
<feature type="compositionally biased region" description="Low complexity" evidence="4">
    <location>
        <begin position="731"/>
        <end position="742"/>
    </location>
</feature>
<keyword evidence="6" id="KW-1185">Reference proteome</keyword>
<feature type="compositionally biased region" description="Polar residues" evidence="4">
    <location>
        <begin position="772"/>
        <end position="788"/>
    </location>
</feature>
<name>A0ABR4ACT1_9LECA</name>
<organism evidence="5 6">
    <name type="scientific">Stereocaulon virgatum</name>
    <dbReference type="NCBI Taxonomy" id="373712"/>
    <lineage>
        <taxon>Eukaryota</taxon>
        <taxon>Fungi</taxon>
        <taxon>Dikarya</taxon>
        <taxon>Ascomycota</taxon>
        <taxon>Pezizomycotina</taxon>
        <taxon>Lecanoromycetes</taxon>
        <taxon>OSLEUM clade</taxon>
        <taxon>Lecanoromycetidae</taxon>
        <taxon>Lecanorales</taxon>
        <taxon>Lecanorineae</taxon>
        <taxon>Stereocaulaceae</taxon>
        <taxon>Stereocaulon</taxon>
    </lineage>
</organism>
<dbReference type="InterPro" id="IPR049567">
    <property type="entry name" value="WDR59-like"/>
</dbReference>
<evidence type="ECO:0000256" key="4">
    <source>
        <dbReference type="SAM" id="MobiDB-lite"/>
    </source>
</evidence>
<evidence type="ECO:0000256" key="2">
    <source>
        <dbReference type="ARBA" id="ARBA00022737"/>
    </source>
</evidence>
<dbReference type="Pfam" id="PF00400">
    <property type="entry name" value="WD40"/>
    <property type="match status" value="3"/>
</dbReference>
<dbReference type="SUPFAM" id="SSF50978">
    <property type="entry name" value="WD40 repeat-like"/>
    <property type="match status" value="1"/>
</dbReference>
<gene>
    <name evidence="5" type="ORF">N7G274_004420</name>
</gene>
<dbReference type="InterPro" id="IPR019775">
    <property type="entry name" value="WD40_repeat_CS"/>
</dbReference>
<dbReference type="Proteomes" id="UP001590950">
    <property type="component" value="Unassembled WGS sequence"/>
</dbReference>
<feature type="compositionally biased region" description="Low complexity" evidence="4">
    <location>
        <begin position="1007"/>
        <end position="1020"/>
    </location>
</feature>
<keyword evidence="1 3" id="KW-0853">WD repeat</keyword>
<feature type="region of interest" description="Disordered" evidence="4">
    <location>
        <begin position="607"/>
        <end position="634"/>
    </location>
</feature>
<dbReference type="PANTHER" id="PTHR46170">
    <property type="entry name" value="GATOR COMPLEX PROTEIN WDR59"/>
    <property type="match status" value="1"/>
</dbReference>
<feature type="region of interest" description="Disordered" evidence="4">
    <location>
        <begin position="700"/>
        <end position="788"/>
    </location>
</feature>
<dbReference type="InterPro" id="IPR001680">
    <property type="entry name" value="WD40_rpt"/>
</dbReference>
<evidence type="ECO:0008006" key="7">
    <source>
        <dbReference type="Google" id="ProtNLM"/>
    </source>
</evidence>
<feature type="repeat" description="WD" evidence="3">
    <location>
        <begin position="202"/>
        <end position="244"/>
    </location>
</feature>
<dbReference type="PANTHER" id="PTHR46170:SF1">
    <property type="entry name" value="GATOR COMPLEX PROTEIN WDR59"/>
    <property type="match status" value="1"/>
</dbReference>
<feature type="region of interest" description="Disordered" evidence="4">
    <location>
        <begin position="1"/>
        <end position="22"/>
    </location>
</feature>
<feature type="region of interest" description="Disordered" evidence="4">
    <location>
        <begin position="373"/>
        <end position="395"/>
    </location>
</feature>
<dbReference type="InterPro" id="IPR036322">
    <property type="entry name" value="WD40_repeat_dom_sf"/>
</dbReference>
<dbReference type="PROSITE" id="PS50294">
    <property type="entry name" value="WD_REPEATS_REGION"/>
    <property type="match status" value="1"/>
</dbReference>
<protein>
    <recommendedName>
        <fullName evidence="7">WD repeat protein</fullName>
    </recommendedName>
</protein>
<dbReference type="Gene3D" id="2.130.10.10">
    <property type="entry name" value="YVTN repeat-like/Quinoprotein amine dehydrogenase"/>
    <property type="match status" value="1"/>
</dbReference>
<feature type="repeat" description="WD" evidence="3">
    <location>
        <begin position="115"/>
        <end position="150"/>
    </location>
</feature>
<evidence type="ECO:0000256" key="1">
    <source>
        <dbReference type="ARBA" id="ARBA00022574"/>
    </source>
</evidence>
<evidence type="ECO:0000313" key="5">
    <source>
        <dbReference type="EMBL" id="KAL2042661.1"/>
    </source>
</evidence>
<feature type="region of interest" description="Disordered" evidence="4">
    <location>
        <begin position="1007"/>
        <end position="1044"/>
    </location>
</feature>
<dbReference type="InterPro" id="IPR015943">
    <property type="entry name" value="WD40/YVTN_repeat-like_dom_sf"/>
</dbReference>